<evidence type="ECO:0000256" key="6">
    <source>
        <dbReference type="ARBA" id="ARBA00022692"/>
    </source>
</evidence>
<comment type="similarity">
    <text evidence="2">Belongs to the cytochrome ubiquinol oxidase subunit 1 family.</text>
</comment>
<dbReference type="InterPro" id="IPR036909">
    <property type="entry name" value="Cyt_c-like_dom_sf"/>
</dbReference>
<feature type="transmembrane region" description="Helical" evidence="14">
    <location>
        <begin position="177"/>
        <end position="200"/>
    </location>
</feature>
<accession>A0A8J6N9H1</accession>
<proteinExistence type="inferred from homology"/>
<feature type="transmembrane region" description="Helical" evidence="14">
    <location>
        <begin position="255"/>
        <end position="277"/>
    </location>
</feature>
<evidence type="ECO:0000256" key="12">
    <source>
        <dbReference type="ARBA" id="ARBA00023136"/>
    </source>
</evidence>
<feature type="transmembrane region" description="Helical" evidence="14">
    <location>
        <begin position="95"/>
        <end position="121"/>
    </location>
</feature>
<evidence type="ECO:0000256" key="13">
    <source>
        <dbReference type="PROSITE-ProRule" id="PRU00433"/>
    </source>
</evidence>
<keyword evidence="8" id="KW-0732">Signal</keyword>
<evidence type="ECO:0000256" key="8">
    <source>
        <dbReference type="ARBA" id="ARBA00022729"/>
    </source>
</evidence>
<keyword evidence="11 13" id="KW-0408">Iron</keyword>
<dbReference type="SUPFAM" id="SSF46626">
    <property type="entry name" value="Cytochrome c"/>
    <property type="match status" value="1"/>
</dbReference>
<dbReference type="AlphaFoldDB" id="A0A8J6N9H1"/>
<dbReference type="Gene3D" id="1.10.1130.10">
    <property type="entry name" value="Flavocytochrome C3, Chain A"/>
    <property type="match status" value="1"/>
</dbReference>
<keyword evidence="5 13" id="KW-0349">Heme</keyword>
<keyword evidence="3" id="KW-0813">Transport</keyword>
<dbReference type="InterPro" id="IPR009056">
    <property type="entry name" value="Cyt_c-like_dom"/>
</dbReference>
<evidence type="ECO:0000256" key="11">
    <source>
        <dbReference type="ARBA" id="ARBA00023004"/>
    </source>
</evidence>
<sequence>MNYPIWQLDAFGGGFLIALIAVVHVFISHFAVGGGLFLVLMERKALAENSNAIMDYVRRHAKFFLILTMVFGAMTGVGIWLTISLLNPTATSHLIHTFVFAWAAEWVFFLAEIVSILFYYYTFDRLSPRRHMLLGWIYFGCAWMSLFLINGIIDYMLTPGAWLENRNFWSGFFNPTFWPALFFRTFLALMIAGLFGLLTSTWIKDREVRHTLVAYCGRWLLIPLALLILSALWYKAALPAAQQEMIFQTAPELKIFLFLFTWLSPVFVGLGLILAVVRPMAIQRPLALILLFCGFCYIGSFEFIREGGRRPYIIHNYLYSNSILKDDLATVQAQGVLNTARWVKNRTVTVDNQKDAGRELFNLLCLPCHSAGGPLNDIRPRVATFTPETMGSFLAAMGSTNPYMPPFPGNKQEQTILADYLTNNLTPPRSDTGLTAAIDTSAPLPFDPETATHVLLASTDRSMTMSSQPALSGIDLSFAPPTLQAQLIERSPSPSVIANNVTISYRILNHQPLLSGQLKGNGDGVYSAQLPGLNPARNPFSPHVIAELTATQDGQEIAQTTTRIRISTELGCRSCHGGSWSTTGAGLSRETATHILASHDRRSNTSLAEAHRTGTIITCSDCHKSSNQPGQPDTLNLSAAMHGFHAGFLAFDFESCNYCHASNFASASNTFDGLHAGLGLECGNCHGTISDHAASLLKHEAAQGKKMAVKRLNQLAGTGEVDQNEIVARTPWTMQPDCLNCHEDFAPPETMDGFNTWTTDSAGLFHNRTDEAGVLRCTSCHGPTHGIYPADSEGNGQAAVLQPLQYQGTPYPISADRGCAVCHTMDMEDEMHHPGSLANFRNRLD</sequence>
<dbReference type="GO" id="GO:0019646">
    <property type="term" value="P:aerobic electron transport chain"/>
    <property type="evidence" value="ECO:0007669"/>
    <property type="project" value="InterPro"/>
</dbReference>
<reference evidence="16 17" key="1">
    <citation type="submission" date="2020-08" db="EMBL/GenBank/DDBJ databases">
        <title>Bridging the membrane lipid divide: bacteria of the FCB group superphylum have the potential to synthesize archaeal ether lipids.</title>
        <authorList>
            <person name="Villanueva L."/>
            <person name="Von Meijenfeldt F.A.B."/>
            <person name="Westbye A.B."/>
            <person name="Yadav S."/>
            <person name="Hopmans E.C."/>
            <person name="Dutilh B.E."/>
            <person name="Sinninghe Damste J.S."/>
        </authorList>
    </citation>
    <scope>NUCLEOTIDE SEQUENCE [LARGE SCALE GENOMIC DNA]</scope>
    <source>
        <strain evidence="16">NIOZ-UU81</strain>
    </source>
</reference>
<dbReference type="Proteomes" id="UP000599024">
    <property type="component" value="Unassembled WGS sequence"/>
</dbReference>
<dbReference type="PANTHER" id="PTHR35038">
    <property type="entry name" value="DISSIMILATORY SULFITE REDUCTASE SIRA"/>
    <property type="match status" value="1"/>
</dbReference>
<dbReference type="GO" id="GO:0046872">
    <property type="term" value="F:metal ion binding"/>
    <property type="evidence" value="ECO:0007669"/>
    <property type="project" value="UniProtKB-KW"/>
</dbReference>
<keyword evidence="4" id="KW-1003">Cell membrane</keyword>
<dbReference type="Gene3D" id="3.90.10.10">
    <property type="entry name" value="Cytochrome C3"/>
    <property type="match status" value="1"/>
</dbReference>
<feature type="transmembrane region" description="Helical" evidence="14">
    <location>
        <begin position="133"/>
        <end position="157"/>
    </location>
</feature>
<evidence type="ECO:0000259" key="15">
    <source>
        <dbReference type="PROSITE" id="PS51007"/>
    </source>
</evidence>
<dbReference type="InterPro" id="IPR054337">
    <property type="entry name" value="Mtrc-MtrF-like_dom_II/IV"/>
</dbReference>
<organism evidence="16 17">
    <name type="scientific">Candidatus Desulfatifera sulfidica</name>
    <dbReference type="NCBI Taxonomy" id="2841691"/>
    <lineage>
        <taxon>Bacteria</taxon>
        <taxon>Pseudomonadati</taxon>
        <taxon>Thermodesulfobacteriota</taxon>
        <taxon>Desulfobulbia</taxon>
        <taxon>Desulfobulbales</taxon>
        <taxon>Desulfobulbaceae</taxon>
        <taxon>Candidatus Desulfatifera</taxon>
    </lineage>
</organism>
<evidence type="ECO:0000256" key="3">
    <source>
        <dbReference type="ARBA" id="ARBA00022448"/>
    </source>
</evidence>
<protein>
    <submittedName>
        <fullName evidence="16">Cytochrome ubiquinol oxidase subunit I</fullName>
    </submittedName>
</protein>
<dbReference type="GO" id="GO:0070069">
    <property type="term" value="C:cytochrome complex"/>
    <property type="evidence" value="ECO:0007669"/>
    <property type="project" value="InterPro"/>
</dbReference>
<evidence type="ECO:0000256" key="10">
    <source>
        <dbReference type="ARBA" id="ARBA00022989"/>
    </source>
</evidence>
<feature type="transmembrane region" description="Helical" evidence="14">
    <location>
        <begin position="212"/>
        <end position="235"/>
    </location>
</feature>
<comment type="subcellular location">
    <subcellularLocation>
        <location evidence="1">Cell membrane</location>
        <topology evidence="1">Multi-pass membrane protein</topology>
    </subcellularLocation>
</comment>
<dbReference type="GO" id="GO:0009055">
    <property type="term" value="F:electron transfer activity"/>
    <property type="evidence" value="ECO:0007669"/>
    <property type="project" value="InterPro"/>
</dbReference>
<evidence type="ECO:0000313" key="16">
    <source>
        <dbReference type="EMBL" id="MBC8208546.1"/>
    </source>
</evidence>
<keyword evidence="6 14" id="KW-0812">Transmembrane</keyword>
<evidence type="ECO:0000256" key="9">
    <source>
        <dbReference type="ARBA" id="ARBA00022982"/>
    </source>
</evidence>
<evidence type="ECO:0000313" key="17">
    <source>
        <dbReference type="Proteomes" id="UP000599024"/>
    </source>
</evidence>
<evidence type="ECO:0000256" key="2">
    <source>
        <dbReference type="ARBA" id="ARBA00009819"/>
    </source>
</evidence>
<feature type="domain" description="Cytochrome c" evidence="15">
    <location>
        <begin position="352"/>
        <end position="461"/>
    </location>
</feature>
<evidence type="ECO:0000256" key="4">
    <source>
        <dbReference type="ARBA" id="ARBA00022475"/>
    </source>
</evidence>
<keyword evidence="12 14" id="KW-0472">Membrane</keyword>
<feature type="transmembrane region" description="Helical" evidence="14">
    <location>
        <begin position="286"/>
        <end position="304"/>
    </location>
</feature>
<dbReference type="Pfam" id="PF22113">
    <property type="entry name" value="Mtrc-MtrF_II-IV_dom"/>
    <property type="match status" value="1"/>
</dbReference>
<dbReference type="InterPro" id="IPR002585">
    <property type="entry name" value="Cyt-d_ubiquinol_oxidase_su_1"/>
</dbReference>
<dbReference type="InterPro" id="IPR036280">
    <property type="entry name" value="Multihaem_cyt_sf"/>
</dbReference>
<feature type="transmembrane region" description="Helical" evidence="14">
    <location>
        <begin position="15"/>
        <end position="40"/>
    </location>
</feature>
<dbReference type="PROSITE" id="PS51007">
    <property type="entry name" value="CYTC"/>
    <property type="match status" value="1"/>
</dbReference>
<comment type="caution">
    <text evidence="16">The sequence shown here is derived from an EMBL/GenBank/DDBJ whole genome shotgun (WGS) entry which is preliminary data.</text>
</comment>
<dbReference type="GO" id="GO:0020037">
    <property type="term" value="F:heme binding"/>
    <property type="evidence" value="ECO:0007669"/>
    <property type="project" value="InterPro"/>
</dbReference>
<dbReference type="InterPro" id="IPR051829">
    <property type="entry name" value="Multiheme_Cytochr_ET"/>
</dbReference>
<dbReference type="SUPFAM" id="SSF48695">
    <property type="entry name" value="Multiheme cytochromes"/>
    <property type="match status" value="1"/>
</dbReference>
<keyword evidence="10 14" id="KW-1133">Transmembrane helix</keyword>
<keyword evidence="9" id="KW-0249">Electron transport</keyword>
<evidence type="ECO:0000256" key="14">
    <source>
        <dbReference type="SAM" id="Phobius"/>
    </source>
</evidence>
<dbReference type="EMBL" id="JACNLK010000045">
    <property type="protein sequence ID" value="MBC8208546.1"/>
    <property type="molecule type" value="Genomic_DNA"/>
</dbReference>
<feature type="transmembrane region" description="Helical" evidence="14">
    <location>
        <begin position="61"/>
        <end position="83"/>
    </location>
</feature>
<keyword evidence="7 13" id="KW-0479">Metal-binding</keyword>
<evidence type="ECO:0000256" key="1">
    <source>
        <dbReference type="ARBA" id="ARBA00004651"/>
    </source>
</evidence>
<dbReference type="Pfam" id="PF01654">
    <property type="entry name" value="Cyt_bd_oxida_I"/>
    <property type="match status" value="1"/>
</dbReference>
<gene>
    <name evidence="16" type="ORF">H8E79_05215</name>
</gene>
<name>A0A8J6N9H1_9BACT</name>
<evidence type="ECO:0000256" key="7">
    <source>
        <dbReference type="ARBA" id="ARBA00022723"/>
    </source>
</evidence>
<evidence type="ECO:0000256" key="5">
    <source>
        <dbReference type="ARBA" id="ARBA00022617"/>
    </source>
</evidence>
<dbReference type="GO" id="GO:0005886">
    <property type="term" value="C:plasma membrane"/>
    <property type="evidence" value="ECO:0007669"/>
    <property type="project" value="UniProtKB-SubCell"/>
</dbReference>